<dbReference type="PANTHER" id="PTHR46936:SF1">
    <property type="entry name" value="ARABINOSYLTRANSFERASE XEG113"/>
    <property type="match status" value="1"/>
</dbReference>
<keyword evidence="2" id="KW-0961">Cell wall biogenesis/degradation</keyword>
<keyword evidence="2" id="KW-0808">Transferase</keyword>
<reference evidence="4" key="1">
    <citation type="submission" date="2021-01" db="EMBL/GenBank/DDBJ databases">
        <authorList>
            <person name="Eckstrom K.M.E."/>
        </authorList>
    </citation>
    <scope>NUCLEOTIDE SEQUENCE</scope>
    <source>
        <strain evidence="4">UVCC 0001</strain>
    </source>
</reference>
<keyword evidence="2" id="KW-0328">Glycosyltransferase</keyword>
<dbReference type="EC" id="2.4.2.-" evidence="2"/>
<evidence type="ECO:0000313" key="4">
    <source>
        <dbReference type="EMBL" id="KAK2078424.1"/>
    </source>
</evidence>
<evidence type="ECO:0000256" key="2">
    <source>
        <dbReference type="RuleBase" id="RU363055"/>
    </source>
</evidence>
<dbReference type="GO" id="GO:0052636">
    <property type="term" value="F:arabinosyltransferase activity"/>
    <property type="evidence" value="ECO:0007669"/>
    <property type="project" value="TreeGrafter"/>
</dbReference>
<gene>
    <name evidence="4" type="ORF">QBZ16_003264</name>
</gene>
<comment type="subcellular location">
    <subcellularLocation>
        <location evidence="2">Golgi apparatus membrane</location>
        <topology evidence="2">Single-pass type II membrane protein</topology>
    </subcellularLocation>
</comment>
<keyword evidence="5" id="KW-1185">Reference proteome</keyword>
<name>A0AAD9IH63_PROWI</name>
<protein>
    <recommendedName>
        <fullName evidence="2">Glycosyltransferase</fullName>
        <ecNumber evidence="2">2.4.2.-</ecNumber>
    </recommendedName>
</protein>
<sequence>MEESLETMTLETVPTRNGSVFVTWTNFGYVDFAVTWAENLRRNGIENMYIGAMDVKTSKVLRERGFPTFAMYAKGQNSTGLSTGKPTSTGGTPHFAKMGRQKAALAQHFLRLGVPELILSDSDVMFQRDPRAFFASHLEADLLSQTDAVVPTIPPGDPGLERASVIQTMLNIGLLVLRNTPAMRAFLDKWMEGLVADPGKWDQAVLYELITGRAEGLPPLASYNETQRVVPVWDGSLNMGVLPIASFTPGPVAFAQKLAAKMRVPQYSVHATFEDGFKGKRLSLRELMLFADPPEHYAAESGGRAGFLSMELWWPEVPEGYGDWDASRNRDMILLHLNGMVMQLEQIRAGMAMAQALNRTFVMPKMLCLCDRSGGAHDRCRHRGAATQDLPFICPASQIFNPSLLGPPHSDVRVREHSLFDNPRGPPQLPGDTVVAATRRTPWCSSSVEADTLLEVQPGLTERQLRDALGRGSPADGRRQLHVLDPAAVWSRFEAPEEEHRFSNQFLSVLLSLERTDIKVSPYRDWFGRPPEFRRSLDQNYTTA</sequence>
<dbReference type="GO" id="GO:0000139">
    <property type="term" value="C:Golgi membrane"/>
    <property type="evidence" value="ECO:0007669"/>
    <property type="project" value="UniProtKB-SubCell"/>
</dbReference>
<keyword evidence="2" id="KW-0812">Transmembrane</keyword>
<dbReference type="GO" id="GO:0052325">
    <property type="term" value="P:cell wall pectin biosynthetic process"/>
    <property type="evidence" value="ECO:0007669"/>
    <property type="project" value="TreeGrafter"/>
</dbReference>
<dbReference type="InterPro" id="IPR029044">
    <property type="entry name" value="Nucleotide-diphossugar_trans"/>
</dbReference>
<keyword evidence="2" id="KW-0333">Golgi apparatus</keyword>
<dbReference type="EMBL" id="JASFZW010000004">
    <property type="protein sequence ID" value="KAK2078424.1"/>
    <property type="molecule type" value="Genomic_DNA"/>
</dbReference>
<dbReference type="Pfam" id="PF03407">
    <property type="entry name" value="Nucleotid_trans"/>
    <property type="match status" value="1"/>
</dbReference>
<dbReference type="InterPro" id="IPR005069">
    <property type="entry name" value="Nucl-diP-sugar_transferase"/>
</dbReference>
<organism evidence="4 5">
    <name type="scientific">Prototheca wickerhamii</name>
    <dbReference type="NCBI Taxonomy" id="3111"/>
    <lineage>
        <taxon>Eukaryota</taxon>
        <taxon>Viridiplantae</taxon>
        <taxon>Chlorophyta</taxon>
        <taxon>core chlorophytes</taxon>
        <taxon>Trebouxiophyceae</taxon>
        <taxon>Chlorellales</taxon>
        <taxon>Chlorellaceae</taxon>
        <taxon>Prototheca</taxon>
    </lineage>
</organism>
<accession>A0AAD9IH63</accession>
<dbReference type="SUPFAM" id="SSF53448">
    <property type="entry name" value="Nucleotide-diphospho-sugar transferases"/>
    <property type="match status" value="1"/>
</dbReference>
<comment type="caution">
    <text evidence="4">The sequence shown here is derived from an EMBL/GenBank/DDBJ whole genome shotgun (WGS) entry which is preliminary data.</text>
</comment>
<evidence type="ECO:0000259" key="3">
    <source>
        <dbReference type="Pfam" id="PF03407"/>
    </source>
</evidence>
<comment type="similarity">
    <text evidence="1 2">Belongs to the glycosyltransferase 77 family.</text>
</comment>
<evidence type="ECO:0000313" key="5">
    <source>
        <dbReference type="Proteomes" id="UP001255856"/>
    </source>
</evidence>
<feature type="domain" description="Nucleotide-diphospho-sugar transferase" evidence="3">
    <location>
        <begin position="44"/>
        <end position="281"/>
    </location>
</feature>
<proteinExistence type="inferred from homology"/>
<dbReference type="AlphaFoldDB" id="A0AAD9IH63"/>
<dbReference type="PANTHER" id="PTHR46936">
    <property type="entry name" value="ARABINOSYLTRANSFERASE XEG113"/>
    <property type="match status" value="1"/>
</dbReference>
<dbReference type="Proteomes" id="UP001255856">
    <property type="component" value="Unassembled WGS sequence"/>
</dbReference>
<dbReference type="InterPro" id="IPR053250">
    <property type="entry name" value="Glycosyltransferase_77"/>
</dbReference>
<keyword evidence="2" id="KW-0735">Signal-anchor</keyword>
<evidence type="ECO:0000256" key="1">
    <source>
        <dbReference type="ARBA" id="ARBA00007033"/>
    </source>
</evidence>